<dbReference type="EMBL" id="FTNC01000006">
    <property type="protein sequence ID" value="SIQ60889.1"/>
    <property type="molecule type" value="Genomic_DNA"/>
</dbReference>
<organism evidence="5 6">
    <name type="scientific">Halanaerobium kushneri</name>
    <dbReference type="NCBI Taxonomy" id="56779"/>
    <lineage>
        <taxon>Bacteria</taxon>
        <taxon>Bacillati</taxon>
        <taxon>Bacillota</taxon>
        <taxon>Clostridia</taxon>
        <taxon>Halanaerobiales</taxon>
        <taxon>Halanaerobiaceae</taxon>
        <taxon>Halanaerobium</taxon>
    </lineage>
</organism>
<dbReference type="InterPro" id="IPR011663">
    <property type="entry name" value="UTRA"/>
</dbReference>
<dbReference type="PANTHER" id="PTHR44846">
    <property type="entry name" value="MANNOSYL-D-GLYCERATE TRANSPORT/METABOLISM SYSTEM REPRESSOR MNGR-RELATED"/>
    <property type="match status" value="1"/>
</dbReference>
<evidence type="ECO:0000256" key="1">
    <source>
        <dbReference type="ARBA" id="ARBA00023015"/>
    </source>
</evidence>
<keyword evidence="3" id="KW-0804">Transcription</keyword>
<evidence type="ECO:0000259" key="4">
    <source>
        <dbReference type="PROSITE" id="PS50949"/>
    </source>
</evidence>
<keyword evidence="2" id="KW-0238">DNA-binding</keyword>
<keyword evidence="1" id="KW-0805">Transcription regulation</keyword>
<dbReference type="Proteomes" id="UP000185669">
    <property type="component" value="Unassembled WGS sequence"/>
</dbReference>
<evidence type="ECO:0000313" key="5">
    <source>
        <dbReference type="EMBL" id="SIQ60889.1"/>
    </source>
</evidence>
<dbReference type="SUPFAM" id="SSF46785">
    <property type="entry name" value="Winged helix' DNA-binding domain"/>
    <property type="match status" value="1"/>
</dbReference>
<dbReference type="InterPro" id="IPR050679">
    <property type="entry name" value="Bact_HTH_transcr_reg"/>
</dbReference>
<dbReference type="InterPro" id="IPR000524">
    <property type="entry name" value="Tscrpt_reg_HTH_GntR"/>
</dbReference>
<dbReference type="FunFam" id="1.10.10.10:FF:000079">
    <property type="entry name" value="GntR family transcriptional regulator"/>
    <property type="match status" value="1"/>
</dbReference>
<dbReference type="Gene3D" id="1.10.10.10">
    <property type="entry name" value="Winged helix-like DNA-binding domain superfamily/Winged helix DNA-binding domain"/>
    <property type="match status" value="1"/>
</dbReference>
<dbReference type="PRINTS" id="PR00035">
    <property type="entry name" value="HTHGNTR"/>
</dbReference>
<dbReference type="PROSITE" id="PS50949">
    <property type="entry name" value="HTH_GNTR"/>
    <property type="match status" value="1"/>
</dbReference>
<gene>
    <name evidence="5" type="ORF">SAMN05421834_10648</name>
</gene>
<dbReference type="InterPro" id="IPR036390">
    <property type="entry name" value="WH_DNA-bd_sf"/>
</dbReference>
<dbReference type="CDD" id="cd07377">
    <property type="entry name" value="WHTH_GntR"/>
    <property type="match status" value="1"/>
</dbReference>
<reference evidence="6" key="1">
    <citation type="submission" date="2017-01" db="EMBL/GenBank/DDBJ databases">
        <authorList>
            <person name="Varghese N."/>
            <person name="Submissions S."/>
        </authorList>
    </citation>
    <scope>NUCLEOTIDE SEQUENCE [LARGE SCALE GENOMIC DNA]</scope>
    <source>
        <strain evidence="6">ATCC 700103</strain>
    </source>
</reference>
<dbReference type="RefSeq" id="WP_076544376.1">
    <property type="nucleotide sequence ID" value="NZ_FTNC01000006.1"/>
</dbReference>
<proteinExistence type="predicted"/>
<dbReference type="GO" id="GO:0003677">
    <property type="term" value="F:DNA binding"/>
    <property type="evidence" value="ECO:0007669"/>
    <property type="project" value="UniProtKB-KW"/>
</dbReference>
<dbReference type="PANTHER" id="PTHR44846:SF1">
    <property type="entry name" value="MANNOSYL-D-GLYCERATE TRANSPORT_METABOLISM SYSTEM REPRESSOR MNGR-RELATED"/>
    <property type="match status" value="1"/>
</dbReference>
<dbReference type="SMART" id="SM00866">
    <property type="entry name" value="UTRA"/>
    <property type="match status" value="1"/>
</dbReference>
<protein>
    <submittedName>
        <fullName evidence="5">Transcriptional regulator, GntR family</fullName>
    </submittedName>
</protein>
<dbReference type="InterPro" id="IPR028978">
    <property type="entry name" value="Chorismate_lyase_/UTRA_dom_sf"/>
</dbReference>
<accession>A0A1N6U5Q8</accession>
<dbReference type="GO" id="GO:0045892">
    <property type="term" value="P:negative regulation of DNA-templated transcription"/>
    <property type="evidence" value="ECO:0007669"/>
    <property type="project" value="TreeGrafter"/>
</dbReference>
<keyword evidence="6" id="KW-1185">Reference proteome</keyword>
<evidence type="ECO:0000256" key="3">
    <source>
        <dbReference type="ARBA" id="ARBA00023163"/>
    </source>
</evidence>
<dbReference type="OrthoDB" id="457376at2"/>
<dbReference type="GO" id="GO:0003700">
    <property type="term" value="F:DNA-binding transcription factor activity"/>
    <property type="evidence" value="ECO:0007669"/>
    <property type="project" value="InterPro"/>
</dbReference>
<dbReference type="Gene3D" id="3.40.1410.10">
    <property type="entry name" value="Chorismate lyase-like"/>
    <property type="match status" value="1"/>
</dbReference>
<dbReference type="SUPFAM" id="SSF64288">
    <property type="entry name" value="Chorismate lyase-like"/>
    <property type="match status" value="1"/>
</dbReference>
<dbReference type="Pfam" id="PF07702">
    <property type="entry name" value="UTRA"/>
    <property type="match status" value="1"/>
</dbReference>
<evidence type="ECO:0000256" key="2">
    <source>
        <dbReference type="ARBA" id="ARBA00023125"/>
    </source>
</evidence>
<dbReference type="InterPro" id="IPR036388">
    <property type="entry name" value="WH-like_DNA-bd_sf"/>
</dbReference>
<sequence>MQEINKNSPLPLYYQLKESILNAVKNKEFEVGERLPSERELAEYHNISRMTVKKAVDILVDNGYLIRKQGSGTFVTDYQQSYSISPLLSFTKEMEKKGLSYTTKILAFNKIRDKQAAKKMNLDSKTELFKLERLRLIENKPFLLENTYLAAHNFKDLKKNELENSSLFKIIKDKYNIQLSNAEAEVEAVIFDSSIADKMQVKEGMLGLYFEQFSKNETDDIIEYTSAYYRNDNYKFKFTFDLD</sequence>
<dbReference type="SMART" id="SM00345">
    <property type="entry name" value="HTH_GNTR"/>
    <property type="match status" value="1"/>
</dbReference>
<dbReference type="STRING" id="56779.SAMN05421834_10648"/>
<dbReference type="Pfam" id="PF00392">
    <property type="entry name" value="GntR"/>
    <property type="match status" value="1"/>
</dbReference>
<evidence type="ECO:0000313" key="6">
    <source>
        <dbReference type="Proteomes" id="UP000185669"/>
    </source>
</evidence>
<dbReference type="AlphaFoldDB" id="A0A1N6U5Q8"/>
<feature type="domain" description="HTH gntR-type" evidence="4">
    <location>
        <begin position="10"/>
        <end position="78"/>
    </location>
</feature>
<name>A0A1N6U5Q8_9FIRM</name>